<keyword evidence="2" id="KW-1185">Reference proteome</keyword>
<accession>A0A1S8X6T2</accession>
<feature type="non-terminal residue" evidence="1">
    <location>
        <position position="70"/>
    </location>
</feature>
<sequence length="70" mass="8019">YPPRLVLTDRIAASLGRPKWLTTSSTRQCIFSGRKPSREMPNVLSLVGKVAVPEEKTVNCFERQTILRYR</sequence>
<dbReference type="EMBL" id="KV891785">
    <property type="protein sequence ID" value="OON22401.1"/>
    <property type="molecule type" value="Genomic_DNA"/>
</dbReference>
<protein>
    <submittedName>
        <fullName evidence="1">Uncharacterized protein</fullName>
    </submittedName>
</protein>
<organism evidence="1 2">
    <name type="scientific">Opisthorchis viverrini</name>
    <name type="common">Southeast Asian liver fluke</name>
    <dbReference type="NCBI Taxonomy" id="6198"/>
    <lineage>
        <taxon>Eukaryota</taxon>
        <taxon>Metazoa</taxon>
        <taxon>Spiralia</taxon>
        <taxon>Lophotrochozoa</taxon>
        <taxon>Platyhelminthes</taxon>
        <taxon>Trematoda</taxon>
        <taxon>Digenea</taxon>
        <taxon>Opisthorchiida</taxon>
        <taxon>Opisthorchiata</taxon>
        <taxon>Opisthorchiidae</taxon>
        <taxon>Opisthorchis</taxon>
    </lineage>
</organism>
<name>A0A1S8X6T2_OPIVI</name>
<feature type="non-terminal residue" evidence="1">
    <location>
        <position position="1"/>
    </location>
</feature>
<evidence type="ECO:0000313" key="2">
    <source>
        <dbReference type="Proteomes" id="UP000243686"/>
    </source>
</evidence>
<evidence type="ECO:0000313" key="1">
    <source>
        <dbReference type="EMBL" id="OON22401.1"/>
    </source>
</evidence>
<dbReference type="AlphaFoldDB" id="A0A1S8X6T2"/>
<gene>
    <name evidence="1" type="ORF">X801_01701</name>
</gene>
<dbReference type="Proteomes" id="UP000243686">
    <property type="component" value="Unassembled WGS sequence"/>
</dbReference>
<proteinExistence type="predicted"/>
<reference evidence="1 2" key="1">
    <citation type="submission" date="2015-03" db="EMBL/GenBank/DDBJ databases">
        <title>Draft genome of the nematode, Opisthorchis viverrini.</title>
        <authorList>
            <person name="Mitreva M."/>
        </authorList>
    </citation>
    <scope>NUCLEOTIDE SEQUENCE [LARGE SCALE GENOMIC DNA]</scope>
    <source>
        <strain evidence="1">Khon Kaen</strain>
    </source>
</reference>